<evidence type="ECO:0000259" key="1">
    <source>
        <dbReference type="Pfam" id="PF00899"/>
    </source>
</evidence>
<reference evidence="2 3" key="1">
    <citation type="journal article" date="2018" name="Syst. Appl. Microbiol.">
        <title>Photobacterium carnosum sp. nov., isolated from spoiled modified atmosphere packaged poultry meat.</title>
        <authorList>
            <person name="Hilgarth M."/>
            <person name="Fuertes S."/>
            <person name="Ehrmann M."/>
            <person name="Vogel R.F."/>
        </authorList>
    </citation>
    <scope>NUCLEOTIDE SEQUENCE [LARGE SCALE GENOMIC DNA]</scope>
    <source>
        <strain evidence="2 3">TMW 2.2021</strain>
    </source>
</reference>
<dbReference type="SUPFAM" id="SSF69572">
    <property type="entry name" value="Activating enzymes of the ubiquitin-like proteins"/>
    <property type="match status" value="1"/>
</dbReference>
<protein>
    <recommendedName>
        <fullName evidence="1">THIF-type NAD/FAD binding fold domain-containing protein</fullName>
    </recommendedName>
</protein>
<keyword evidence="3" id="KW-1185">Reference proteome</keyword>
<accession>A0A2N4UWJ0</accession>
<gene>
    <name evidence="2" type="ORF">CIK00_03535</name>
</gene>
<organism evidence="2 3">
    <name type="scientific">Photobacterium carnosum</name>
    <dbReference type="NCBI Taxonomy" id="2023717"/>
    <lineage>
        <taxon>Bacteria</taxon>
        <taxon>Pseudomonadati</taxon>
        <taxon>Pseudomonadota</taxon>
        <taxon>Gammaproteobacteria</taxon>
        <taxon>Vibrionales</taxon>
        <taxon>Vibrionaceae</taxon>
        <taxon>Photobacterium</taxon>
    </lineage>
</organism>
<dbReference type="InterPro" id="IPR022500">
    <property type="entry name" value="PRTRC_ThiF"/>
</dbReference>
<comment type="caution">
    <text evidence="2">The sequence shown here is derived from an EMBL/GenBank/DDBJ whole genome shotgun (WGS) entry which is preliminary data.</text>
</comment>
<name>A0A2N4UWJ0_9GAMM</name>
<dbReference type="CDD" id="cd01483">
    <property type="entry name" value="E1_enzyme_family"/>
    <property type="match status" value="1"/>
</dbReference>
<dbReference type="Gene3D" id="3.40.50.720">
    <property type="entry name" value="NAD(P)-binding Rossmann-like Domain"/>
    <property type="match status" value="1"/>
</dbReference>
<dbReference type="AlphaFoldDB" id="A0A2N4UWJ0"/>
<dbReference type="EMBL" id="NPIB01000002">
    <property type="protein sequence ID" value="PLC59355.1"/>
    <property type="molecule type" value="Genomic_DNA"/>
</dbReference>
<evidence type="ECO:0000313" key="2">
    <source>
        <dbReference type="EMBL" id="PLC59355.1"/>
    </source>
</evidence>
<dbReference type="GO" id="GO:0008641">
    <property type="term" value="F:ubiquitin-like modifier activating enzyme activity"/>
    <property type="evidence" value="ECO:0007669"/>
    <property type="project" value="InterPro"/>
</dbReference>
<dbReference type="Proteomes" id="UP000234420">
    <property type="component" value="Unassembled WGS sequence"/>
</dbReference>
<dbReference type="Pfam" id="PF00899">
    <property type="entry name" value="ThiF"/>
    <property type="match status" value="1"/>
</dbReference>
<dbReference type="InterPro" id="IPR000594">
    <property type="entry name" value="ThiF_NAD_FAD-bd"/>
</dbReference>
<evidence type="ECO:0000313" key="3">
    <source>
        <dbReference type="Proteomes" id="UP000234420"/>
    </source>
</evidence>
<sequence length="273" mass="30474">MRKYSHQLTILFGLIKMTTQMLMPISWGDKVINITLIGCGGTGSAMLTELFQMNGILKALGGKGIHVTAIDGDEVSTSNVFRQNFWAHDVGLNKAEVLISRFNMFGDLNWDFIPTYITESSSLPSTDIVITCVDKASVRLTINDVINSRMRHLDGYWLDLGNDNHTAQAYFGKALSGKEIPSPFDLFGSQWETISETEHEVPSCSTEEAIAKQTFGINSMCAKSAASMLLFPFFRQGRLEHNGIFIDLHEATTTRMNVDPIEWGFYGWKPTNN</sequence>
<dbReference type="InterPro" id="IPR035985">
    <property type="entry name" value="Ubiquitin-activating_enz"/>
</dbReference>
<proteinExistence type="predicted"/>
<dbReference type="NCBIfam" id="TIGR03736">
    <property type="entry name" value="PRTRC_ThiF"/>
    <property type="match status" value="1"/>
</dbReference>
<feature type="domain" description="THIF-type NAD/FAD binding fold" evidence="1">
    <location>
        <begin position="33"/>
        <end position="230"/>
    </location>
</feature>